<feature type="compositionally biased region" description="Low complexity" evidence="1">
    <location>
        <begin position="90"/>
        <end position="101"/>
    </location>
</feature>
<name>A0AA39WXZ3_9PEZI</name>
<organism evidence="3 4">
    <name type="scientific">Immersiella caudata</name>
    <dbReference type="NCBI Taxonomy" id="314043"/>
    <lineage>
        <taxon>Eukaryota</taxon>
        <taxon>Fungi</taxon>
        <taxon>Dikarya</taxon>
        <taxon>Ascomycota</taxon>
        <taxon>Pezizomycotina</taxon>
        <taxon>Sordariomycetes</taxon>
        <taxon>Sordariomycetidae</taxon>
        <taxon>Sordariales</taxon>
        <taxon>Lasiosphaeriaceae</taxon>
        <taxon>Immersiella</taxon>
    </lineage>
</organism>
<keyword evidence="4" id="KW-1185">Reference proteome</keyword>
<proteinExistence type="predicted"/>
<evidence type="ECO:0000256" key="2">
    <source>
        <dbReference type="SAM" id="SignalP"/>
    </source>
</evidence>
<sequence>MLYALHAHPCSDPAPYVCVELLLVLLVCAPSGSVCREAPHKLKGTSCPVPSFDVWSPVARYEAPMLPRPPRLQLPAGRCDGLPWHSGAAGTAGTAGAANTAPKTRRPHNLRRETRRRGWAARGMGTRFGEGWLPNGRGLIMEHWLHGSPPNGSYGHSRCFAASSLLCCPRPAASFSGGDSTAGPSVQSGLVFAFHRLLASASRHRSLARSGAAGLCPLTKKTPLCGSLDRQPGSPNQRASSVQISSPRHAKQQAIRDPQHCAGSEPTKRLRPSKSAGHRLKSSKLDAFTALRQSREDDCCQAAVCMPT</sequence>
<feature type="compositionally biased region" description="Basic residues" evidence="1">
    <location>
        <begin position="103"/>
        <end position="118"/>
    </location>
</feature>
<gene>
    <name evidence="3" type="ORF">B0T14DRAFT_172600</name>
</gene>
<protein>
    <recommendedName>
        <fullName evidence="5">Secreted protein</fullName>
    </recommendedName>
</protein>
<reference evidence="3" key="1">
    <citation type="submission" date="2023-06" db="EMBL/GenBank/DDBJ databases">
        <title>Genome-scale phylogeny and comparative genomics of the fungal order Sordariales.</title>
        <authorList>
            <consortium name="Lawrence Berkeley National Laboratory"/>
            <person name="Hensen N."/>
            <person name="Bonometti L."/>
            <person name="Westerberg I."/>
            <person name="Brannstrom I.O."/>
            <person name="Guillou S."/>
            <person name="Cros-Aarteil S."/>
            <person name="Calhoun S."/>
            <person name="Haridas S."/>
            <person name="Kuo A."/>
            <person name="Mondo S."/>
            <person name="Pangilinan J."/>
            <person name="Riley R."/>
            <person name="Labutti K."/>
            <person name="Andreopoulos B."/>
            <person name="Lipzen A."/>
            <person name="Chen C."/>
            <person name="Yanf M."/>
            <person name="Daum C."/>
            <person name="Ng V."/>
            <person name="Clum A."/>
            <person name="Steindorff A."/>
            <person name="Ohm R."/>
            <person name="Martin F."/>
            <person name="Silar P."/>
            <person name="Natvig D."/>
            <person name="Lalanne C."/>
            <person name="Gautier V."/>
            <person name="Ament-Velasquez S.L."/>
            <person name="Kruys A."/>
            <person name="Hutchinson M.I."/>
            <person name="Powell A.J."/>
            <person name="Barry K."/>
            <person name="Miller A.N."/>
            <person name="Grigoriev I.V."/>
            <person name="Debuchy R."/>
            <person name="Gladieux P."/>
            <person name="Thoren M.H."/>
            <person name="Johannesson H."/>
        </authorList>
    </citation>
    <scope>NUCLEOTIDE SEQUENCE</scope>
    <source>
        <strain evidence="3">CBS 606.72</strain>
    </source>
</reference>
<dbReference type="AlphaFoldDB" id="A0AA39WXZ3"/>
<evidence type="ECO:0000256" key="1">
    <source>
        <dbReference type="SAM" id="MobiDB-lite"/>
    </source>
</evidence>
<feature type="chain" id="PRO_5041409074" description="Secreted protein" evidence="2">
    <location>
        <begin position="36"/>
        <end position="308"/>
    </location>
</feature>
<keyword evidence="2" id="KW-0732">Signal</keyword>
<accession>A0AA39WXZ3</accession>
<evidence type="ECO:0000313" key="4">
    <source>
        <dbReference type="Proteomes" id="UP001175000"/>
    </source>
</evidence>
<feature type="compositionally biased region" description="Basic residues" evidence="1">
    <location>
        <begin position="269"/>
        <end position="281"/>
    </location>
</feature>
<feature type="region of interest" description="Disordered" evidence="1">
    <location>
        <begin position="90"/>
        <end position="118"/>
    </location>
</feature>
<dbReference type="EMBL" id="JAULSU010000003">
    <property type="protein sequence ID" value="KAK0623310.1"/>
    <property type="molecule type" value="Genomic_DNA"/>
</dbReference>
<feature type="signal peptide" evidence="2">
    <location>
        <begin position="1"/>
        <end position="35"/>
    </location>
</feature>
<evidence type="ECO:0008006" key="5">
    <source>
        <dbReference type="Google" id="ProtNLM"/>
    </source>
</evidence>
<feature type="compositionally biased region" description="Polar residues" evidence="1">
    <location>
        <begin position="233"/>
        <end position="246"/>
    </location>
</feature>
<dbReference type="Proteomes" id="UP001175000">
    <property type="component" value="Unassembled WGS sequence"/>
</dbReference>
<evidence type="ECO:0000313" key="3">
    <source>
        <dbReference type="EMBL" id="KAK0623310.1"/>
    </source>
</evidence>
<feature type="region of interest" description="Disordered" evidence="1">
    <location>
        <begin position="226"/>
        <end position="281"/>
    </location>
</feature>
<comment type="caution">
    <text evidence="3">The sequence shown here is derived from an EMBL/GenBank/DDBJ whole genome shotgun (WGS) entry which is preliminary data.</text>
</comment>